<dbReference type="Pfam" id="PF06035">
    <property type="entry name" value="Peptidase_C93"/>
    <property type="match status" value="1"/>
</dbReference>
<proteinExistence type="predicted"/>
<name>A0A166AKX4_9HYPH</name>
<dbReference type="EMBL" id="LMCB01000004">
    <property type="protein sequence ID" value="KZL21251.1"/>
    <property type="molecule type" value="Genomic_DNA"/>
</dbReference>
<evidence type="ECO:0000313" key="1">
    <source>
        <dbReference type="EMBL" id="KZL21251.1"/>
    </source>
</evidence>
<dbReference type="RefSeq" id="WP_068001788.1">
    <property type="nucleotide sequence ID" value="NZ_FOFM01000005.1"/>
</dbReference>
<comment type="caution">
    <text evidence="1">The sequence shown here is derived from an EMBL/GenBank/DDBJ whole genome shotgun (WGS) entry which is preliminary data.</text>
</comment>
<dbReference type="Proteomes" id="UP000076577">
    <property type="component" value="Unassembled WGS sequence"/>
</dbReference>
<dbReference type="PATRIC" id="fig|989403.3.peg.575"/>
<keyword evidence="2" id="KW-1185">Reference proteome</keyword>
<dbReference type="PANTHER" id="PTHR39327:SF1">
    <property type="entry name" value="BLR5470 PROTEIN"/>
    <property type="match status" value="1"/>
</dbReference>
<dbReference type="AlphaFoldDB" id="A0A166AKX4"/>
<dbReference type="STRING" id="989403.SAMN05421798_105164"/>
<organism evidence="1 2">
    <name type="scientific">Pseudovibrio axinellae</name>
    <dbReference type="NCBI Taxonomy" id="989403"/>
    <lineage>
        <taxon>Bacteria</taxon>
        <taxon>Pseudomonadati</taxon>
        <taxon>Pseudomonadota</taxon>
        <taxon>Alphaproteobacteria</taxon>
        <taxon>Hyphomicrobiales</taxon>
        <taxon>Stappiaceae</taxon>
        <taxon>Pseudovibrio</taxon>
    </lineage>
</organism>
<evidence type="ECO:0000313" key="2">
    <source>
        <dbReference type="Proteomes" id="UP000076577"/>
    </source>
</evidence>
<gene>
    <name evidence="1" type="ORF">PsAD2_00541</name>
</gene>
<reference evidence="1 2" key="1">
    <citation type="journal article" date="2016" name="Front. Microbiol.">
        <title>Comparative Genomic Analysis Reveals a Diverse Repertoire of Genes Involved in Prokaryote-Eukaryote Interactions within the Pseudovibrio Genus.</title>
        <authorList>
            <person name="Romano S."/>
            <person name="Fernandez-Guerra A."/>
            <person name="Reen F.J."/>
            <person name="Glockner F.O."/>
            <person name="Crowley S.P."/>
            <person name="O'Sullivan O."/>
            <person name="Cotter P.D."/>
            <person name="Adams C."/>
            <person name="Dobson A.D."/>
            <person name="O'Gara F."/>
        </authorList>
    </citation>
    <scope>NUCLEOTIDE SEQUENCE [LARGE SCALE GENOMIC DNA]</scope>
    <source>
        <strain evidence="1 2">Ad2</strain>
    </source>
</reference>
<sequence length="206" mass="23056">MFEYKLFAKSVFGIVISGLLGLSHANAEQVPGRFMPVIGQASAPIGHREFCRNYPVQCEYGTNTPLVVRLTKERWQELLDINTNINANVRPLTDDQLFGVAEYWTYPQGAGDCEEYVLEKQRQLINLGWPPSALLITVVKDLDNGGHAVLSVRTDQGDLILDNQVTSILPWYSTPYRYVKRQSARNAAAWSAISDKRVTTVASIPE</sequence>
<dbReference type="Gene3D" id="3.10.620.30">
    <property type="match status" value="1"/>
</dbReference>
<protein>
    <recommendedName>
        <fullName evidence="3">Transglutaminase-like domain protein</fullName>
    </recommendedName>
</protein>
<accession>A0A166AKX4</accession>
<dbReference type="InterPro" id="IPR010319">
    <property type="entry name" value="Transglutaminase-like_Cys_pept"/>
</dbReference>
<evidence type="ECO:0008006" key="3">
    <source>
        <dbReference type="Google" id="ProtNLM"/>
    </source>
</evidence>
<dbReference type="OrthoDB" id="7206808at2"/>
<dbReference type="PANTHER" id="PTHR39327">
    <property type="match status" value="1"/>
</dbReference>